<dbReference type="NCBIfam" id="NF001377">
    <property type="entry name" value="PRK00278.2-4"/>
    <property type="match status" value="1"/>
</dbReference>
<dbReference type="EC" id="4.1.1.48" evidence="3"/>
<gene>
    <name evidence="10" type="ORF">GBAR_LOCUS11101</name>
</gene>
<comment type="caution">
    <text evidence="10">The sequence shown here is derived from an EMBL/GenBank/DDBJ whole genome shotgun (WGS) entry which is preliminary data.</text>
</comment>
<dbReference type="HAMAP" id="MF_00134_B">
    <property type="entry name" value="IGPS_B"/>
    <property type="match status" value="1"/>
</dbReference>
<keyword evidence="11" id="KW-1185">Reference proteome</keyword>
<feature type="domain" description="Indole-3-glycerol phosphate synthase" evidence="9">
    <location>
        <begin position="5"/>
        <end position="258"/>
    </location>
</feature>
<evidence type="ECO:0000256" key="8">
    <source>
        <dbReference type="ARBA" id="ARBA00023239"/>
    </source>
</evidence>
<evidence type="ECO:0000256" key="5">
    <source>
        <dbReference type="ARBA" id="ARBA00022793"/>
    </source>
</evidence>
<sequence length="265" mass="27668">MPSILDRIVAKKREELAASMAAVPLSALQDAIAARPLPLDFPAALRGDRIRLIAEIKKASPSKGLLREDFHPTELAATYSGNGAAAISVITDGHFLGAPSHLTSVKESGASGSVPVLRKDFLFDPYQVCEARAIGADTFLLIVDILSPSQLSELIHLGSELGMTPLVETHDAEEIATAVKAGAEVIGINNRDLHTFVTDLATTESLAPLIPADKVIVSESGISTPQDLARLEPLGVHAVLVGEALVTAADTAAKVRSLTGAPVPV</sequence>
<dbReference type="InterPro" id="IPR011060">
    <property type="entry name" value="RibuloseP-bd_barrel"/>
</dbReference>
<dbReference type="Proteomes" id="UP001174909">
    <property type="component" value="Unassembled WGS sequence"/>
</dbReference>
<dbReference type="FunFam" id="3.20.20.70:FF:000024">
    <property type="entry name" value="Indole-3-glycerol phosphate synthase"/>
    <property type="match status" value="1"/>
</dbReference>
<reference evidence="10" key="1">
    <citation type="submission" date="2023-03" db="EMBL/GenBank/DDBJ databases">
        <authorList>
            <person name="Steffen K."/>
            <person name="Cardenas P."/>
        </authorList>
    </citation>
    <scope>NUCLEOTIDE SEQUENCE</scope>
</reference>
<evidence type="ECO:0000256" key="1">
    <source>
        <dbReference type="ARBA" id="ARBA00001633"/>
    </source>
</evidence>
<dbReference type="PANTHER" id="PTHR22854:SF2">
    <property type="entry name" value="INDOLE-3-GLYCEROL-PHOSPHATE SYNTHASE"/>
    <property type="match status" value="1"/>
</dbReference>
<accession>A0AA35WIB6</accession>
<comment type="catalytic activity">
    <reaction evidence="1">
        <text>1-(2-carboxyphenylamino)-1-deoxy-D-ribulose 5-phosphate + H(+) = (1S,2R)-1-C-(indol-3-yl)glycerol 3-phosphate + CO2 + H2O</text>
        <dbReference type="Rhea" id="RHEA:23476"/>
        <dbReference type="ChEBI" id="CHEBI:15377"/>
        <dbReference type="ChEBI" id="CHEBI:15378"/>
        <dbReference type="ChEBI" id="CHEBI:16526"/>
        <dbReference type="ChEBI" id="CHEBI:58613"/>
        <dbReference type="ChEBI" id="CHEBI:58866"/>
        <dbReference type="EC" id="4.1.1.48"/>
    </reaction>
</comment>
<dbReference type="AlphaFoldDB" id="A0AA35WIB6"/>
<keyword evidence="4" id="KW-0028">Amino-acid biosynthesis</keyword>
<dbReference type="Gene3D" id="3.20.20.70">
    <property type="entry name" value="Aldolase class I"/>
    <property type="match status" value="1"/>
</dbReference>
<comment type="pathway">
    <text evidence="2">Amino-acid biosynthesis; L-tryptophan biosynthesis; L-tryptophan from chorismate: step 4/5.</text>
</comment>
<dbReference type="InterPro" id="IPR001468">
    <property type="entry name" value="Indole-3-GlycerolPSynthase_CS"/>
</dbReference>
<proteinExistence type="inferred from homology"/>
<keyword evidence="7" id="KW-0057">Aromatic amino acid biosynthesis</keyword>
<evidence type="ECO:0000313" key="11">
    <source>
        <dbReference type="Proteomes" id="UP001174909"/>
    </source>
</evidence>
<evidence type="ECO:0000256" key="2">
    <source>
        <dbReference type="ARBA" id="ARBA00004696"/>
    </source>
</evidence>
<evidence type="ECO:0000256" key="6">
    <source>
        <dbReference type="ARBA" id="ARBA00022822"/>
    </source>
</evidence>
<organism evidence="10 11">
    <name type="scientific">Geodia barretti</name>
    <name type="common">Barrett's horny sponge</name>
    <dbReference type="NCBI Taxonomy" id="519541"/>
    <lineage>
        <taxon>Eukaryota</taxon>
        <taxon>Metazoa</taxon>
        <taxon>Porifera</taxon>
        <taxon>Demospongiae</taxon>
        <taxon>Heteroscleromorpha</taxon>
        <taxon>Tetractinellida</taxon>
        <taxon>Astrophorina</taxon>
        <taxon>Geodiidae</taxon>
        <taxon>Geodia</taxon>
    </lineage>
</organism>
<evidence type="ECO:0000259" key="9">
    <source>
        <dbReference type="Pfam" id="PF00218"/>
    </source>
</evidence>
<dbReference type="EMBL" id="CASHTH010001687">
    <property type="protein sequence ID" value="CAI8018311.1"/>
    <property type="molecule type" value="Genomic_DNA"/>
</dbReference>
<dbReference type="InterPro" id="IPR013785">
    <property type="entry name" value="Aldolase_TIM"/>
</dbReference>
<evidence type="ECO:0000256" key="4">
    <source>
        <dbReference type="ARBA" id="ARBA00022605"/>
    </source>
</evidence>
<keyword evidence="5" id="KW-0210">Decarboxylase</keyword>
<evidence type="ECO:0000256" key="3">
    <source>
        <dbReference type="ARBA" id="ARBA00012362"/>
    </source>
</evidence>
<name>A0AA35WIB6_GEOBA</name>
<evidence type="ECO:0000256" key="7">
    <source>
        <dbReference type="ARBA" id="ARBA00023141"/>
    </source>
</evidence>
<evidence type="ECO:0000313" key="10">
    <source>
        <dbReference type="EMBL" id="CAI8018311.1"/>
    </source>
</evidence>
<dbReference type="InterPro" id="IPR013798">
    <property type="entry name" value="Indole-3-glycerol_P_synth_dom"/>
</dbReference>
<dbReference type="PANTHER" id="PTHR22854">
    <property type="entry name" value="TRYPTOPHAN BIOSYNTHESIS PROTEIN"/>
    <property type="match status" value="1"/>
</dbReference>
<dbReference type="GO" id="GO:0004425">
    <property type="term" value="F:indole-3-glycerol-phosphate synthase activity"/>
    <property type="evidence" value="ECO:0007669"/>
    <property type="project" value="UniProtKB-EC"/>
</dbReference>
<keyword evidence="6" id="KW-0822">Tryptophan biosynthesis</keyword>
<dbReference type="InterPro" id="IPR045186">
    <property type="entry name" value="Indole-3-glycerol_P_synth"/>
</dbReference>
<dbReference type="CDD" id="cd00331">
    <property type="entry name" value="IGPS"/>
    <property type="match status" value="1"/>
</dbReference>
<dbReference type="SUPFAM" id="SSF51366">
    <property type="entry name" value="Ribulose-phoshate binding barrel"/>
    <property type="match status" value="1"/>
</dbReference>
<dbReference type="GO" id="GO:0000162">
    <property type="term" value="P:L-tryptophan biosynthetic process"/>
    <property type="evidence" value="ECO:0007669"/>
    <property type="project" value="UniProtKB-KW"/>
</dbReference>
<keyword evidence="8" id="KW-0456">Lyase</keyword>
<protein>
    <recommendedName>
        <fullName evidence="3">indole-3-glycerol-phosphate synthase</fullName>
        <ecNumber evidence="3">4.1.1.48</ecNumber>
    </recommendedName>
</protein>
<dbReference type="PROSITE" id="PS00614">
    <property type="entry name" value="IGPS"/>
    <property type="match status" value="1"/>
</dbReference>
<dbReference type="Pfam" id="PF00218">
    <property type="entry name" value="IGPS"/>
    <property type="match status" value="1"/>
</dbReference>
<dbReference type="GO" id="GO:0004640">
    <property type="term" value="F:phosphoribosylanthranilate isomerase activity"/>
    <property type="evidence" value="ECO:0007669"/>
    <property type="project" value="TreeGrafter"/>
</dbReference>